<dbReference type="EMBL" id="MCOG01000036">
    <property type="protein sequence ID" value="ORY73013.1"/>
    <property type="molecule type" value="Genomic_DNA"/>
</dbReference>
<feature type="region of interest" description="Disordered" evidence="2">
    <location>
        <begin position="541"/>
        <end position="562"/>
    </location>
</feature>
<dbReference type="STRING" id="1754190.A0A1Y2EN91"/>
<feature type="region of interest" description="Disordered" evidence="2">
    <location>
        <begin position="56"/>
        <end position="94"/>
    </location>
</feature>
<dbReference type="OrthoDB" id="2133451at2759"/>
<comment type="caution">
    <text evidence="3">The sequence shown here is derived from an EMBL/GenBank/DDBJ whole genome shotgun (WGS) entry which is preliminary data.</text>
</comment>
<proteinExistence type="predicted"/>
<evidence type="ECO:0000313" key="3">
    <source>
        <dbReference type="EMBL" id="ORY73013.1"/>
    </source>
</evidence>
<name>A0A1Y2EN91_9FUNG</name>
<feature type="compositionally biased region" description="Polar residues" evidence="2">
    <location>
        <begin position="142"/>
        <end position="156"/>
    </location>
</feature>
<sequence length="562" mass="64241">MENYTDYNVEENYYQIPPKPSYPMENKVYETYNYDYNYDYNGMGMGLDMNSNLPRPATPTSPMVSSYNTSPRVSSPIPPRISSPIPQRISSPVPQRIASPVPQRIASPVPQRIASPVPQRIASPVPQRIASPVPQRIASPVPQRNASPVPQRNVSPTPRMGNPTTRDLPHSPLNFNFNYDDSEANTSYITNQYEEMKSLRSCSSLASLRPHKITEAKSLRSASSVTSLSSLRNQQIDAQLEQPLSPSTQRLINKKQPFDVIGSPQDQLQKLIFQGKAITSQLQSLSSQDTKLEIYSEGKLPSYDKLVKVVSEKFQVQREINQANARLLTINYIVNITNFCRTHQLHQSIVQGQKRINELESTIQMLEGFIEDINVENENNKQTAERLKCSLDDTRTILENAIKEYRKEIDDHRKILKRQNTYIDSIHNSKFNQDLLVDAGIFFISMYIVNLPLIDFPLHSIFQTLMAPGRRRAFTKQLAKFIMIVLIVRKLRKFAVQYGLHNKIGSFSPYVFKLVNMFIPSIYQNEIKNMTNFLLQKNKKPENKKSESIESIESDIEILTQP</sequence>
<dbReference type="AlphaFoldDB" id="A0A1Y2EN91"/>
<feature type="compositionally biased region" description="Polar residues" evidence="2">
    <location>
        <begin position="56"/>
        <end position="69"/>
    </location>
</feature>
<reference evidence="3 4" key="1">
    <citation type="submission" date="2016-08" db="EMBL/GenBank/DDBJ databases">
        <title>A Parts List for Fungal Cellulosomes Revealed by Comparative Genomics.</title>
        <authorList>
            <consortium name="DOE Joint Genome Institute"/>
            <person name="Haitjema C.H."/>
            <person name="Gilmore S.P."/>
            <person name="Henske J.K."/>
            <person name="Solomon K.V."/>
            <person name="De Groot R."/>
            <person name="Kuo A."/>
            <person name="Mondo S.J."/>
            <person name="Salamov A.A."/>
            <person name="Labutti K."/>
            <person name="Zhao Z."/>
            <person name="Chiniquy J."/>
            <person name="Barry K."/>
            <person name="Brewer H.M."/>
            <person name="Purvine S.O."/>
            <person name="Wright A.T."/>
            <person name="Boxma B."/>
            <person name="Van Alen T."/>
            <person name="Hackstein J.H."/>
            <person name="Baker S.E."/>
            <person name="Grigoriev I.V."/>
            <person name="O'Malley M.A."/>
        </authorList>
    </citation>
    <scope>NUCLEOTIDE SEQUENCE [LARGE SCALE GENOMIC DNA]</scope>
    <source>
        <strain evidence="3 4">G1</strain>
    </source>
</reference>
<evidence type="ECO:0000313" key="4">
    <source>
        <dbReference type="Proteomes" id="UP000193920"/>
    </source>
</evidence>
<evidence type="ECO:0000256" key="1">
    <source>
        <dbReference type="SAM" id="Coils"/>
    </source>
</evidence>
<feature type="coiled-coil region" evidence="1">
    <location>
        <begin position="384"/>
        <end position="415"/>
    </location>
</feature>
<accession>A0A1Y2EN91</accession>
<gene>
    <name evidence="3" type="ORF">LY90DRAFT_503401</name>
</gene>
<organism evidence="3 4">
    <name type="scientific">Neocallimastix californiae</name>
    <dbReference type="NCBI Taxonomy" id="1754190"/>
    <lineage>
        <taxon>Eukaryota</taxon>
        <taxon>Fungi</taxon>
        <taxon>Fungi incertae sedis</taxon>
        <taxon>Chytridiomycota</taxon>
        <taxon>Chytridiomycota incertae sedis</taxon>
        <taxon>Neocallimastigomycetes</taxon>
        <taxon>Neocallimastigales</taxon>
        <taxon>Neocallimastigaceae</taxon>
        <taxon>Neocallimastix</taxon>
    </lineage>
</organism>
<feature type="compositionally biased region" description="Low complexity" evidence="2">
    <location>
        <begin position="82"/>
        <end position="94"/>
    </location>
</feature>
<protein>
    <submittedName>
        <fullName evidence="3">Uncharacterized protein</fullName>
    </submittedName>
</protein>
<dbReference type="Proteomes" id="UP000193920">
    <property type="component" value="Unassembled WGS sequence"/>
</dbReference>
<keyword evidence="1" id="KW-0175">Coiled coil</keyword>
<evidence type="ECO:0000256" key="2">
    <source>
        <dbReference type="SAM" id="MobiDB-lite"/>
    </source>
</evidence>
<keyword evidence="4" id="KW-1185">Reference proteome</keyword>
<feature type="region of interest" description="Disordered" evidence="2">
    <location>
        <begin position="138"/>
        <end position="173"/>
    </location>
</feature>